<accession>A0ABT9MFV7</accession>
<dbReference type="EMBL" id="JAURUR010000012">
    <property type="protein sequence ID" value="MDP9765487.1"/>
    <property type="molecule type" value="Genomic_DNA"/>
</dbReference>
<comment type="caution">
    <text evidence="2">The sequence shown here is derived from an EMBL/GenBank/DDBJ whole genome shotgun (WGS) entry which is preliminary data.</text>
</comment>
<name>A0ABT9MFV7_9DEIO</name>
<protein>
    <submittedName>
        <fullName evidence="2">Uncharacterized protein</fullName>
    </submittedName>
</protein>
<evidence type="ECO:0000313" key="3">
    <source>
        <dbReference type="Proteomes" id="UP001232163"/>
    </source>
</evidence>
<reference evidence="2 3" key="1">
    <citation type="submission" date="2023-07" db="EMBL/GenBank/DDBJ databases">
        <title>Genomic Encyclopedia of Type Strains, Phase IV (KMG-IV): sequencing the most valuable type-strain genomes for metagenomic binning, comparative biology and taxonomic classification.</title>
        <authorList>
            <person name="Goeker M."/>
        </authorList>
    </citation>
    <scope>NUCLEOTIDE SEQUENCE [LARGE SCALE GENOMIC DNA]</scope>
    <source>
        <strain evidence="2 3">NIO-1023</strain>
    </source>
</reference>
<feature type="region of interest" description="Disordered" evidence="1">
    <location>
        <begin position="1"/>
        <end position="20"/>
    </location>
</feature>
<keyword evidence="3" id="KW-1185">Reference proteome</keyword>
<proteinExistence type="predicted"/>
<sequence length="62" mass="6597">MAGEAQRLTNESQDASAARRADVSPYALVLGTMVSAERLTEDKPDVLVFIPASGALPAFYEV</sequence>
<dbReference type="Proteomes" id="UP001232163">
    <property type="component" value="Unassembled WGS sequence"/>
</dbReference>
<gene>
    <name evidence="2" type="ORF">QO006_002938</name>
</gene>
<organism evidence="2 3">
    <name type="scientific">Deinococcus enclensis</name>
    <dbReference type="NCBI Taxonomy" id="1049582"/>
    <lineage>
        <taxon>Bacteria</taxon>
        <taxon>Thermotogati</taxon>
        <taxon>Deinococcota</taxon>
        <taxon>Deinococci</taxon>
        <taxon>Deinococcales</taxon>
        <taxon>Deinococcaceae</taxon>
        <taxon>Deinococcus</taxon>
    </lineage>
</organism>
<evidence type="ECO:0000313" key="2">
    <source>
        <dbReference type="EMBL" id="MDP9765487.1"/>
    </source>
</evidence>
<evidence type="ECO:0000256" key="1">
    <source>
        <dbReference type="SAM" id="MobiDB-lite"/>
    </source>
</evidence>
<dbReference type="RefSeq" id="WP_307467584.1">
    <property type="nucleotide sequence ID" value="NZ_JAURUR010000012.1"/>
</dbReference>